<keyword evidence="8" id="KW-1185">Reference proteome</keyword>
<evidence type="ECO:0000256" key="5">
    <source>
        <dbReference type="ARBA" id="ARBA00023242"/>
    </source>
</evidence>
<proteinExistence type="predicted"/>
<dbReference type="Pfam" id="PF00319">
    <property type="entry name" value="SRF-TF"/>
    <property type="match status" value="1"/>
</dbReference>
<dbReference type="InterPro" id="IPR002100">
    <property type="entry name" value="TF_MADSbox"/>
</dbReference>
<evidence type="ECO:0000313" key="7">
    <source>
        <dbReference type="EMBL" id="TYI29155.1"/>
    </source>
</evidence>
<dbReference type="AlphaFoldDB" id="A0A5D2QP61"/>
<organism evidence="7 8">
    <name type="scientific">Gossypium tomentosum</name>
    <name type="common">Hawaiian cotton</name>
    <name type="synonym">Gossypium sandvicense</name>
    <dbReference type="NCBI Taxonomy" id="34277"/>
    <lineage>
        <taxon>Eukaryota</taxon>
        <taxon>Viridiplantae</taxon>
        <taxon>Streptophyta</taxon>
        <taxon>Embryophyta</taxon>
        <taxon>Tracheophyta</taxon>
        <taxon>Spermatophyta</taxon>
        <taxon>Magnoliopsida</taxon>
        <taxon>eudicotyledons</taxon>
        <taxon>Gunneridae</taxon>
        <taxon>Pentapetalae</taxon>
        <taxon>rosids</taxon>
        <taxon>malvids</taxon>
        <taxon>Malvales</taxon>
        <taxon>Malvaceae</taxon>
        <taxon>Malvoideae</taxon>
        <taxon>Gossypium</taxon>
    </lineage>
</organism>
<dbReference type="GO" id="GO:0000981">
    <property type="term" value="F:DNA-binding transcription factor activity, RNA polymerase II-specific"/>
    <property type="evidence" value="ECO:0007669"/>
    <property type="project" value="TreeGrafter"/>
</dbReference>
<keyword evidence="4" id="KW-0804">Transcription</keyword>
<evidence type="ECO:0000256" key="1">
    <source>
        <dbReference type="ARBA" id="ARBA00004123"/>
    </source>
</evidence>
<dbReference type="GO" id="GO:0000978">
    <property type="term" value="F:RNA polymerase II cis-regulatory region sequence-specific DNA binding"/>
    <property type="evidence" value="ECO:0007669"/>
    <property type="project" value="TreeGrafter"/>
</dbReference>
<dbReference type="Gene3D" id="3.40.1810.10">
    <property type="entry name" value="Transcription factor, MADS-box"/>
    <property type="match status" value="1"/>
</dbReference>
<accession>A0A5D2QP61</accession>
<evidence type="ECO:0000256" key="2">
    <source>
        <dbReference type="ARBA" id="ARBA00023015"/>
    </source>
</evidence>
<dbReference type="EMBL" id="CM017614">
    <property type="protein sequence ID" value="TYI29155.1"/>
    <property type="molecule type" value="Genomic_DNA"/>
</dbReference>
<feature type="domain" description="MADS-box" evidence="6">
    <location>
        <begin position="9"/>
        <end position="69"/>
    </location>
</feature>
<gene>
    <name evidence="7" type="ORF">ES332_A05G296700v1</name>
</gene>
<dbReference type="SUPFAM" id="SSF55455">
    <property type="entry name" value="SRF-like"/>
    <property type="match status" value="1"/>
</dbReference>
<protein>
    <recommendedName>
        <fullName evidence="6">MADS-box domain-containing protein</fullName>
    </recommendedName>
</protein>
<dbReference type="PANTHER" id="PTHR11945">
    <property type="entry name" value="MADS BOX PROTEIN"/>
    <property type="match status" value="1"/>
</dbReference>
<dbReference type="Proteomes" id="UP000322667">
    <property type="component" value="Chromosome A05"/>
</dbReference>
<comment type="subcellular location">
    <subcellularLocation>
        <location evidence="1">Nucleus</location>
    </subcellularLocation>
</comment>
<evidence type="ECO:0000256" key="3">
    <source>
        <dbReference type="ARBA" id="ARBA00023125"/>
    </source>
</evidence>
<dbReference type="SMART" id="SM00432">
    <property type="entry name" value="MADS"/>
    <property type="match status" value="1"/>
</dbReference>
<dbReference type="InterPro" id="IPR036879">
    <property type="entry name" value="TF_MADSbox_sf"/>
</dbReference>
<dbReference type="PRINTS" id="PR00404">
    <property type="entry name" value="MADSDOMAIN"/>
</dbReference>
<dbReference type="PANTHER" id="PTHR11945:SF725">
    <property type="entry name" value="AGAMOUS-LIKE 58-RELATED"/>
    <property type="match status" value="1"/>
</dbReference>
<dbReference type="PROSITE" id="PS50066">
    <property type="entry name" value="MADS_BOX_2"/>
    <property type="match status" value="1"/>
</dbReference>
<dbReference type="GO" id="GO:0046983">
    <property type="term" value="F:protein dimerization activity"/>
    <property type="evidence" value="ECO:0007669"/>
    <property type="project" value="InterPro"/>
</dbReference>
<evidence type="ECO:0000313" key="8">
    <source>
        <dbReference type="Proteomes" id="UP000322667"/>
    </source>
</evidence>
<reference evidence="7 8" key="1">
    <citation type="submission" date="2019-07" db="EMBL/GenBank/DDBJ databases">
        <title>WGS assembly of Gossypium tomentosum.</title>
        <authorList>
            <person name="Chen Z.J."/>
            <person name="Sreedasyam A."/>
            <person name="Ando A."/>
            <person name="Song Q."/>
            <person name="De L."/>
            <person name="Hulse-Kemp A."/>
            <person name="Ding M."/>
            <person name="Ye W."/>
            <person name="Kirkbride R."/>
            <person name="Jenkins J."/>
            <person name="Plott C."/>
            <person name="Lovell J."/>
            <person name="Lin Y.-M."/>
            <person name="Vaughn R."/>
            <person name="Liu B."/>
            <person name="Li W."/>
            <person name="Simpson S."/>
            <person name="Scheffler B."/>
            <person name="Saski C."/>
            <person name="Grover C."/>
            <person name="Hu G."/>
            <person name="Conover J."/>
            <person name="Carlson J."/>
            <person name="Shu S."/>
            <person name="Boston L."/>
            <person name="Williams M."/>
            <person name="Peterson D."/>
            <person name="Mcgee K."/>
            <person name="Jones D."/>
            <person name="Wendel J."/>
            <person name="Stelly D."/>
            <person name="Grimwood J."/>
            <person name="Schmutz J."/>
        </authorList>
    </citation>
    <scope>NUCLEOTIDE SEQUENCE [LARGE SCALE GENOMIC DNA]</scope>
    <source>
        <strain evidence="7">7179.01</strain>
    </source>
</reference>
<evidence type="ECO:0000259" key="6">
    <source>
        <dbReference type="PROSITE" id="PS50066"/>
    </source>
</evidence>
<keyword evidence="3" id="KW-0238">DNA-binding</keyword>
<evidence type="ECO:0000256" key="4">
    <source>
        <dbReference type="ARBA" id="ARBA00023163"/>
    </source>
</evidence>
<keyword evidence="5" id="KW-0539">Nucleus</keyword>
<dbReference type="GO" id="GO:0005634">
    <property type="term" value="C:nucleus"/>
    <property type="evidence" value="ECO:0007669"/>
    <property type="project" value="UniProtKB-SubCell"/>
</dbReference>
<name>A0A5D2QP61_GOSTO</name>
<keyword evidence="2" id="KW-0805">Transcription regulation</keyword>
<sequence>MANIGKKTKGKQKIEIKMIENDNDWLITFSKRRSGIYKKIGELSTLCGNEILFIIFSPAGKPFTFSHPTIESIASRFLNGNIPVIDDMHTLIEALRTVRINKLIQIYNEVQSQMDASNETQKMLAQQVTSGTDSNRWWETPLDKLNPRELYKRYSYFSKLLDLFHISRSKKIATTSSMLAPTGLVEDGPTNFPLS</sequence>